<comment type="caution">
    <text evidence="6">The sequence shown here is derived from an EMBL/GenBank/DDBJ whole genome shotgun (WGS) entry which is preliminary data.</text>
</comment>
<evidence type="ECO:0000256" key="4">
    <source>
        <dbReference type="HAMAP-Rule" id="MF_01561"/>
    </source>
</evidence>
<feature type="binding site" evidence="4">
    <location>
        <position position="194"/>
    </location>
    <ligand>
        <name>Zn(2+)</name>
        <dbReference type="ChEBI" id="CHEBI:29105"/>
        <label>1</label>
    </ligand>
</feature>
<accession>A0A090QPT9</accession>
<organism evidence="6 7">
    <name type="scientific">Photobacterium aphoticum</name>
    <dbReference type="NCBI Taxonomy" id="754436"/>
    <lineage>
        <taxon>Bacteria</taxon>
        <taxon>Pseudomonadati</taxon>
        <taxon>Pseudomonadota</taxon>
        <taxon>Gammaproteobacteria</taxon>
        <taxon>Vibrionales</taxon>
        <taxon>Vibrionaceae</taxon>
        <taxon>Photobacterium</taxon>
    </lineage>
</organism>
<comment type="similarity">
    <text evidence="4">Belongs to the PHP family.</text>
</comment>
<dbReference type="Proteomes" id="UP000029227">
    <property type="component" value="Unassembled WGS sequence"/>
</dbReference>
<dbReference type="InterPro" id="IPR016195">
    <property type="entry name" value="Pol/histidinol_Pase-like"/>
</dbReference>
<dbReference type="EMBL" id="BBMN01000003">
    <property type="protein sequence ID" value="GAL04278.1"/>
    <property type="molecule type" value="Genomic_DNA"/>
</dbReference>
<name>A0A090QPT9_9GAMM</name>
<dbReference type="InterPro" id="IPR023710">
    <property type="entry name" value="Phosphatase_YcdX_put"/>
</dbReference>
<feature type="binding site" evidence="4">
    <location>
        <position position="41"/>
    </location>
    <ligand>
        <name>Zn(2+)</name>
        <dbReference type="ChEBI" id="CHEBI:29105"/>
        <label>2</label>
    </ligand>
</feature>
<evidence type="ECO:0000256" key="3">
    <source>
        <dbReference type="ARBA" id="ARBA00022833"/>
    </source>
</evidence>
<comment type="cofactor">
    <cofactor evidence="4">
        <name>Zn(2+)</name>
        <dbReference type="ChEBI" id="CHEBI:29105"/>
    </cofactor>
    <text evidence="4">Binds 3 Zn(2+) ions per subunit.</text>
</comment>
<dbReference type="Gene3D" id="3.20.20.140">
    <property type="entry name" value="Metal-dependent hydrolases"/>
    <property type="match status" value="1"/>
</dbReference>
<dbReference type="SUPFAM" id="SSF89550">
    <property type="entry name" value="PHP domain-like"/>
    <property type="match status" value="1"/>
</dbReference>
<feature type="binding site" evidence="4">
    <location>
        <position position="74"/>
    </location>
    <ligand>
        <name>Zn(2+)</name>
        <dbReference type="ChEBI" id="CHEBI:29105"/>
        <label>3</label>
    </ligand>
</feature>
<reference evidence="6 7" key="1">
    <citation type="journal article" date="2014" name="Genome Announc.">
        <title>Draft Genome Sequences of Two Vibrionaceae Species, Vibrio ponticus C121 and Photobacterium aphoticum C119, Isolated as Coral Reef Microbiota.</title>
        <authorList>
            <person name="Al-saari N."/>
            <person name="Meirelles P.M."/>
            <person name="Mino S."/>
            <person name="Suda W."/>
            <person name="Oshima K."/>
            <person name="Hattori M."/>
            <person name="Ohkuma M."/>
            <person name="Thompson F.L."/>
            <person name="Gomez-Gil B."/>
            <person name="Sawabe T."/>
            <person name="Sawabe T."/>
        </authorList>
    </citation>
    <scope>NUCLEOTIDE SEQUENCE [LARGE SCALE GENOMIC DNA]</scope>
    <source>
        <strain evidence="6 7">JCM 19237</strain>
    </source>
</reference>
<feature type="domain" description="Polymerase/histidinol phosphatase N-terminal" evidence="5">
    <location>
        <begin position="5"/>
        <end position="79"/>
    </location>
</feature>
<dbReference type="InterPro" id="IPR003141">
    <property type="entry name" value="Pol/His_phosphatase_N"/>
</dbReference>
<dbReference type="NCBIfam" id="NF006702">
    <property type="entry name" value="PRK09248.1"/>
    <property type="match status" value="1"/>
</dbReference>
<feature type="binding site" evidence="4">
    <location>
        <position position="196"/>
    </location>
    <ligand>
        <name>Zn(2+)</name>
        <dbReference type="ChEBI" id="CHEBI:29105"/>
        <label>2</label>
    </ligand>
</feature>
<gene>
    <name evidence="6" type="ORF">JCM19237_2429</name>
</gene>
<dbReference type="eggNOG" id="COG1387">
    <property type="taxonomic scope" value="Bacteria"/>
</dbReference>
<keyword evidence="2 4" id="KW-0378">Hydrolase</keyword>
<proteinExistence type="inferred from homology"/>
<feature type="binding site" evidence="4">
    <location>
        <position position="10"/>
    </location>
    <ligand>
        <name>Zn(2+)</name>
        <dbReference type="ChEBI" id="CHEBI:29105"/>
        <label>1</label>
    </ligand>
</feature>
<feature type="binding site" evidence="4">
    <location>
        <position position="74"/>
    </location>
    <ligand>
        <name>Zn(2+)</name>
        <dbReference type="ChEBI" id="CHEBI:29105"/>
        <label>1</label>
    </ligand>
</feature>
<keyword evidence="3 4" id="KW-0862">Zinc</keyword>
<dbReference type="PANTHER" id="PTHR36928">
    <property type="entry name" value="PHOSPHATASE YCDX-RELATED"/>
    <property type="match status" value="1"/>
</dbReference>
<dbReference type="SMART" id="SM00481">
    <property type="entry name" value="POLIIIAc"/>
    <property type="match status" value="1"/>
</dbReference>
<evidence type="ECO:0000313" key="7">
    <source>
        <dbReference type="Proteomes" id="UP000029227"/>
    </source>
</evidence>
<evidence type="ECO:0000256" key="2">
    <source>
        <dbReference type="ARBA" id="ARBA00022801"/>
    </source>
</evidence>
<feature type="binding site" evidence="4">
    <location>
        <position position="16"/>
    </location>
    <ligand>
        <name>Zn(2+)</name>
        <dbReference type="ChEBI" id="CHEBI:29105"/>
        <label>2</label>
    </ligand>
</feature>
<dbReference type="GO" id="GO:0005829">
    <property type="term" value="C:cytosol"/>
    <property type="evidence" value="ECO:0007669"/>
    <property type="project" value="TreeGrafter"/>
</dbReference>
<dbReference type="GO" id="GO:0016791">
    <property type="term" value="F:phosphatase activity"/>
    <property type="evidence" value="ECO:0007669"/>
    <property type="project" value="UniProtKB-UniRule"/>
</dbReference>
<dbReference type="HAMAP" id="MF_01561">
    <property type="entry name" value="YcdX_phosphat"/>
    <property type="match status" value="1"/>
</dbReference>
<dbReference type="PANTHER" id="PTHR36928:SF1">
    <property type="entry name" value="PHOSPHATASE YCDX-RELATED"/>
    <property type="match status" value="1"/>
</dbReference>
<evidence type="ECO:0000256" key="1">
    <source>
        <dbReference type="ARBA" id="ARBA00022723"/>
    </source>
</evidence>
<dbReference type="AlphaFoldDB" id="A0A090QPT9"/>
<dbReference type="CDD" id="cd07437">
    <property type="entry name" value="PHP_HisPPase_Ycdx_like"/>
    <property type="match status" value="1"/>
</dbReference>
<protein>
    <submittedName>
        <fullName evidence="6">Putative histidinol phosphatase and related hydrolases of the PHP family</fullName>
    </submittedName>
</protein>
<feature type="binding site" evidence="4">
    <location>
        <position position="102"/>
    </location>
    <ligand>
        <name>Zn(2+)</name>
        <dbReference type="ChEBI" id="CHEBI:29105"/>
        <label>3</label>
    </ligand>
</feature>
<dbReference type="GO" id="GO:0071978">
    <property type="term" value="P:bacterial-type flagellum-dependent swarming motility"/>
    <property type="evidence" value="ECO:0007669"/>
    <property type="project" value="TreeGrafter"/>
</dbReference>
<evidence type="ECO:0000313" key="6">
    <source>
        <dbReference type="EMBL" id="GAL04278.1"/>
    </source>
</evidence>
<dbReference type="STRING" id="754436.JCM19237_2429"/>
<keyword evidence="1 4" id="KW-0479">Metal-binding</keyword>
<evidence type="ECO:0000259" key="5">
    <source>
        <dbReference type="SMART" id="SM00481"/>
    </source>
</evidence>
<dbReference type="GO" id="GO:0008270">
    <property type="term" value="F:zinc ion binding"/>
    <property type="evidence" value="ECO:0007669"/>
    <property type="project" value="UniProtKB-UniRule"/>
</dbReference>
<sequence>MDIVIDTHTHTLASGHAYSTIIENALAAKNKNLKLLCTTDHAPSMPGAPHYWFFNNQRILPRFLHDVGIIRGVEANILNLEGEIDLPPSSDQHLDWVIASFHEPVFPPSTEADHTTALINIIKSGRVDVLGHLGNPNYPFDIDAVLTCAKTYNVAIEVNNTSLTGKSRHGSDVRCNTIVERGKAIGVQFTTGSDAHFCEEIATLDLAIALLKKHEVEEEYVLTTCPSRFLNFLLLRGKEKIDAFEALY</sequence>
<dbReference type="InterPro" id="IPR050243">
    <property type="entry name" value="PHP_phosphatase"/>
</dbReference>
<feature type="binding site" evidence="4">
    <location>
        <position position="132"/>
    </location>
    <ligand>
        <name>Zn(2+)</name>
        <dbReference type="ChEBI" id="CHEBI:29105"/>
        <label>3</label>
    </ligand>
</feature>
<feature type="binding site" evidence="4">
    <location>
        <position position="8"/>
    </location>
    <ligand>
        <name>Zn(2+)</name>
        <dbReference type="ChEBI" id="CHEBI:29105"/>
        <label>1</label>
    </ligand>
</feature>